<keyword evidence="2" id="KW-1185">Reference proteome</keyword>
<protein>
    <recommendedName>
        <fullName evidence="3">Lipoprotein</fullName>
    </recommendedName>
</protein>
<proteinExistence type="predicted"/>
<evidence type="ECO:0000313" key="1">
    <source>
        <dbReference type="EMBL" id="QIP14928.1"/>
    </source>
</evidence>
<dbReference type="Proteomes" id="UP000501802">
    <property type="component" value="Chromosome"/>
</dbReference>
<dbReference type="RefSeq" id="WP_167211966.1">
    <property type="nucleotide sequence ID" value="NZ_CP050063.1"/>
</dbReference>
<reference evidence="1 2" key="1">
    <citation type="submission" date="2020-03" db="EMBL/GenBank/DDBJ databases">
        <authorList>
            <person name="Kim M.K."/>
        </authorList>
    </citation>
    <scope>NUCLEOTIDE SEQUENCE [LARGE SCALE GENOMIC DNA]</scope>
    <source>
        <strain evidence="1 2">BT328</strain>
    </source>
</reference>
<name>A0A6G9ARC6_9BACT</name>
<dbReference type="KEGG" id="spib:G8759_21040"/>
<sequence>MQRIFITLIYTFLIFTTFSCGKKSTDGVQSAYFVKAKINGVDFFHDASNKNQMMNYSEPNGYVNATFSVFVSPNNVEQFGFTCLGYEHRKPETMTILGGGYSKGKTEIYAANSAVQANGKCSITKIDDKVIEGTFYFDAYSENGIGTTKISITEGQFRLEF</sequence>
<accession>A0A6G9ARC6</accession>
<organism evidence="1 2">
    <name type="scientific">Spirosoma aureum</name>
    <dbReference type="NCBI Taxonomy" id="2692134"/>
    <lineage>
        <taxon>Bacteria</taxon>
        <taxon>Pseudomonadati</taxon>
        <taxon>Bacteroidota</taxon>
        <taxon>Cytophagia</taxon>
        <taxon>Cytophagales</taxon>
        <taxon>Cytophagaceae</taxon>
        <taxon>Spirosoma</taxon>
    </lineage>
</organism>
<dbReference type="AlphaFoldDB" id="A0A6G9ARC6"/>
<dbReference type="PROSITE" id="PS51257">
    <property type="entry name" value="PROKAR_LIPOPROTEIN"/>
    <property type="match status" value="1"/>
</dbReference>
<evidence type="ECO:0008006" key="3">
    <source>
        <dbReference type="Google" id="ProtNLM"/>
    </source>
</evidence>
<evidence type="ECO:0000313" key="2">
    <source>
        <dbReference type="Proteomes" id="UP000501802"/>
    </source>
</evidence>
<gene>
    <name evidence="1" type="ORF">G8759_21040</name>
</gene>
<dbReference type="EMBL" id="CP050063">
    <property type="protein sequence ID" value="QIP14928.1"/>
    <property type="molecule type" value="Genomic_DNA"/>
</dbReference>